<evidence type="ECO:0000313" key="2">
    <source>
        <dbReference type="EMBL" id="KAF6199689.1"/>
    </source>
</evidence>
<evidence type="ECO:0000313" key="3">
    <source>
        <dbReference type="Proteomes" id="UP000466442"/>
    </source>
</evidence>
<protein>
    <submittedName>
        <fullName evidence="2">Uncharacterized protein</fullName>
    </submittedName>
</protein>
<reference evidence="2" key="1">
    <citation type="journal article" date="2021" name="Mol. Ecol. Resour.">
        <title>Apolygus lucorum genome provides insights into omnivorousness and mesophyll feeding.</title>
        <authorList>
            <person name="Liu Y."/>
            <person name="Liu H."/>
            <person name="Wang H."/>
            <person name="Huang T."/>
            <person name="Liu B."/>
            <person name="Yang B."/>
            <person name="Yin L."/>
            <person name="Li B."/>
            <person name="Zhang Y."/>
            <person name="Zhang S."/>
            <person name="Jiang F."/>
            <person name="Zhang X."/>
            <person name="Ren Y."/>
            <person name="Wang B."/>
            <person name="Wang S."/>
            <person name="Lu Y."/>
            <person name="Wu K."/>
            <person name="Fan W."/>
            <person name="Wang G."/>
        </authorList>
    </citation>
    <scope>NUCLEOTIDE SEQUENCE</scope>
    <source>
        <strain evidence="2">12Hb</strain>
    </source>
</reference>
<sequence length="395" mass="45147">MNRAAGSTREHLFYDRAFAEEQFKEGIRTGRIDARPGETRLQWTRRKALEDTEPWDVKEKRVAALFHTSSCMISIGMMLSDSDDELEMGTAIKDHSPSTPSRRRRVVILSPSPAHLLLLLQDHQHEIAEIIYRVLCLVSRRKEEEVSQDQLEQMRVFATEQFYERVREGRIDALPGETPLQYTRRKAREDTEPWDVKERRVAALIKSYLPKNPPPASAPRPRECGPDVDVELYYLQGRGRPARPANNPPAAGPAACGPDVDVELYYLQDTDQANNQQAGGAPACGPDVDVELSDQDSYSSEEELEDYEQDSYPTQEEVEESEELDESEQDRYSSQQELEESEQDSYSSQEEPEESIPIRLRRSWNLPNRLTAHLPVQAKQVGLHVLQLTYVHTPT</sequence>
<accession>A0A8S9WU10</accession>
<feature type="compositionally biased region" description="Acidic residues" evidence="1">
    <location>
        <begin position="288"/>
        <end position="309"/>
    </location>
</feature>
<feature type="compositionally biased region" description="Acidic residues" evidence="1">
    <location>
        <begin position="316"/>
        <end position="328"/>
    </location>
</feature>
<dbReference type="EMBL" id="WIXP02000014">
    <property type="protein sequence ID" value="KAF6199689.1"/>
    <property type="molecule type" value="Genomic_DNA"/>
</dbReference>
<comment type="caution">
    <text evidence="2">The sequence shown here is derived from an EMBL/GenBank/DDBJ whole genome shotgun (WGS) entry which is preliminary data.</text>
</comment>
<name>A0A8S9WU10_APOLU</name>
<evidence type="ECO:0000256" key="1">
    <source>
        <dbReference type="SAM" id="MobiDB-lite"/>
    </source>
</evidence>
<feature type="region of interest" description="Disordered" evidence="1">
    <location>
        <begin position="274"/>
        <end position="360"/>
    </location>
</feature>
<dbReference type="AlphaFoldDB" id="A0A8S9WU10"/>
<keyword evidence="3" id="KW-1185">Reference proteome</keyword>
<gene>
    <name evidence="2" type="ORF">GE061_005987</name>
</gene>
<dbReference type="Proteomes" id="UP000466442">
    <property type="component" value="Unassembled WGS sequence"/>
</dbReference>
<proteinExistence type="predicted"/>
<organism evidence="2 3">
    <name type="scientific">Apolygus lucorum</name>
    <name type="common">Small green plant bug</name>
    <name type="synonym">Lygocoris lucorum</name>
    <dbReference type="NCBI Taxonomy" id="248454"/>
    <lineage>
        <taxon>Eukaryota</taxon>
        <taxon>Metazoa</taxon>
        <taxon>Ecdysozoa</taxon>
        <taxon>Arthropoda</taxon>
        <taxon>Hexapoda</taxon>
        <taxon>Insecta</taxon>
        <taxon>Pterygota</taxon>
        <taxon>Neoptera</taxon>
        <taxon>Paraneoptera</taxon>
        <taxon>Hemiptera</taxon>
        <taxon>Heteroptera</taxon>
        <taxon>Panheteroptera</taxon>
        <taxon>Cimicomorpha</taxon>
        <taxon>Miridae</taxon>
        <taxon>Mirini</taxon>
        <taxon>Apolygus</taxon>
    </lineage>
</organism>